<dbReference type="Gene3D" id="3.40.50.1000">
    <property type="entry name" value="HAD superfamily/HAD-like"/>
    <property type="match status" value="1"/>
</dbReference>
<dbReference type="Proteomes" id="UP000078559">
    <property type="component" value="Chromosome 9"/>
</dbReference>
<dbReference type="NCBIfam" id="TIGR01509">
    <property type="entry name" value="HAD-SF-IA-v3"/>
    <property type="match status" value="1"/>
</dbReference>
<protein>
    <submittedName>
        <fullName evidence="1">Alpha-D-glucose-1-phosphate phosphatase YihX</fullName>
    </submittedName>
</protein>
<dbReference type="EMBL" id="CM003106">
    <property type="protein sequence ID" value="KUI72797.1"/>
    <property type="molecule type" value="Genomic_DNA"/>
</dbReference>
<dbReference type="Gene3D" id="1.10.150.240">
    <property type="entry name" value="Putative phosphatase, domain 2"/>
    <property type="match status" value="1"/>
</dbReference>
<dbReference type="InterPro" id="IPR023198">
    <property type="entry name" value="PGP-like_dom2"/>
</dbReference>
<dbReference type="SUPFAM" id="SSF56784">
    <property type="entry name" value="HAD-like"/>
    <property type="match status" value="1"/>
</dbReference>
<reference evidence="1" key="1">
    <citation type="submission" date="2014-12" db="EMBL/GenBank/DDBJ databases">
        <title>Genome Sequence of Valsa Canker Pathogens Uncovers a Specific Adaption of Colonization on Woody Bark.</title>
        <authorList>
            <person name="Yin Z."/>
            <person name="Liu H."/>
            <person name="Gao X."/>
            <person name="Li Z."/>
            <person name="Song N."/>
            <person name="Ke X."/>
            <person name="Dai Q."/>
            <person name="Wu Y."/>
            <person name="Sun Y."/>
            <person name="Xu J.-R."/>
            <person name="Kang Z.K."/>
            <person name="Wang L."/>
            <person name="Huang L."/>
        </authorList>
    </citation>
    <scope>NUCLEOTIDE SEQUENCE [LARGE SCALE GENOMIC DNA]</scope>
    <source>
        <strain evidence="1">03-8</strain>
    </source>
</reference>
<dbReference type="CDD" id="cd02603">
    <property type="entry name" value="HAD_sEH-N_like"/>
    <property type="match status" value="1"/>
</dbReference>
<organism evidence="1 2">
    <name type="scientific">Cytospora mali</name>
    <name type="common">Apple Valsa canker fungus</name>
    <name type="synonym">Valsa mali</name>
    <dbReference type="NCBI Taxonomy" id="578113"/>
    <lineage>
        <taxon>Eukaryota</taxon>
        <taxon>Fungi</taxon>
        <taxon>Dikarya</taxon>
        <taxon>Ascomycota</taxon>
        <taxon>Pezizomycotina</taxon>
        <taxon>Sordariomycetes</taxon>
        <taxon>Sordariomycetidae</taxon>
        <taxon>Diaporthales</taxon>
        <taxon>Cytosporaceae</taxon>
        <taxon>Cytospora</taxon>
    </lineage>
</organism>
<accession>A0A194W929</accession>
<dbReference type="InterPro" id="IPR008930">
    <property type="entry name" value="Terpenoid_cyclase/PrenylTrfase"/>
</dbReference>
<dbReference type="SFLD" id="SFLDG01129">
    <property type="entry name" value="C1.5:_HAD__Beta-PGM__Phosphata"/>
    <property type="match status" value="1"/>
</dbReference>
<dbReference type="AlphaFoldDB" id="A0A194W929"/>
<dbReference type="InterPro" id="IPR006439">
    <property type="entry name" value="HAD-SF_hydro_IA"/>
</dbReference>
<evidence type="ECO:0000313" key="1">
    <source>
        <dbReference type="EMBL" id="KUI72797.1"/>
    </source>
</evidence>
<dbReference type="PRINTS" id="PR00413">
    <property type="entry name" value="HADHALOGNASE"/>
</dbReference>
<dbReference type="OrthoDB" id="2012566at2759"/>
<dbReference type="Pfam" id="PF00702">
    <property type="entry name" value="Hydrolase"/>
    <property type="match status" value="1"/>
</dbReference>
<dbReference type="SUPFAM" id="SSF48239">
    <property type="entry name" value="Terpenoid cyclases/Protein prenyltransferases"/>
    <property type="match status" value="1"/>
</dbReference>
<keyword evidence="2" id="KW-1185">Reference proteome</keyword>
<gene>
    <name evidence="1" type="ORF">VM1G_08435</name>
</gene>
<evidence type="ECO:0000313" key="2">
    <source>
        <dbReference type="Proteomes" id="UP000078559"/>
    </source>
</evidence>
<dbReference type="InterPro" id="IPR023214">
    <property type="entry name" value="HAD_sf"/>
</dbReference>
<dbReference type="SFLD" id="SFLDS00003">
    <property type="entry name" value="Haloacid_Dehalogenase"/>
    <property type="match status" value="1"/>
</dbReference>
<proteinExistence type="predicted"/>
<dbReference type="PANTHER" id="PTHR43611:SF3">
    <property type="entry name" value="FLAVIN MONONUCLEOTIDE HYDROLASE 1, CHLOROPLATIC"/>
    <property type="match status" value="1"/>
</dbReference>
<name>A0A194W929_CYTMA</name>
<dbReference type="InterPro" id="IPR036412">
    <property type="entry name" value="HAD-like_sf"/>
</dbReference>
<sequence>METLVAPPRAIIFDLGDVLFTWSAATKSTIPARQLRDILSTPIWYAYDRGEITRDVCYQLSAEIFSLTASEIAEAFAQARLSLQPDPSITSFLRELNENPTIKVYAMSNIGKEDFEDLETRPGMDWSLFDRVFTSAAAGMRKPEPEFYRYVLDQINVTSDQVAFIDDKEENIRAAQALGIRGYVFDESTVRVLREALESPIGRGWRYIYENANHCDSITNSGVAFTDNFAKLLIADTLKNERLIDLDWGSKTTWNFFSGETVLVPGGWFPDDLDTTSLALQVLRPSSSEMVSSILDQMAEYVNEDGTFQASHHDSMPIKTYYDHGRGHEFERTLQVVHSVLSDRSYIQGTRYYPSADCCLGFIGRLLRSSDDPHLQTTLGPLLKARMYERLGLGGSALDLAMRIITCTQMGIECQDDRQALLSVQCDDGSWEPGWMYQYGSTGVKIGNRGVTTAMAVAALSTGIKITLENGMSKTNGAPKAQSLKV</sequence>
<dbReference type="SMR" id="A0A194W929"/>
<dbReference type="PANTHER" id="PTHR43611">
    <property type="entry name" value="ALPHA-D-GLUCOSE 1-PHOSPHATE PHOSPHATASE"/>
    <property type="match status" value="1"/>
</dbReference>
<dbReference type="GO" id="GO:0016791">
    <property type="term" value="F:phosphatase activity"/>
    <property type="evidence" value="ECO:0007669"/>
    <property type="project" value="UniProtKB-ARBA"/>
</dbReference>